<gene>
    <name evidence="2" type="ORF">GCM10012280_37830</name>
</gene>
<reference evidence="2" key="2">
    <citation type="submission" date="2020-09" db="EMBL/GenBank/DDBJ databases">
        <authorList>
            <person name="Sun Q."/>
            <person name="Zhou Y."/>
        </authorList>
    </citation>
    <scope>NUCLEOTIDE SEQUENCE</scope>
    <source>
        <strain evidence="2">CGMCC 4.7201</strain>
    </source>
</reference>
<keyword evidence="1" id="KW-0812">Transmembrane</keyword>
<protein>
    <submittedName>
        <fullName evidence="2">Membrane protein</fullName>
    </submittedName>
</protein>
<feature type="transmembrane region" description="Helical" evidence="1">
    <location>
        <begin position="160"/>
        <end position="179"/>
    </location>
</feature>
<reference evidence="2" key="1">
    <citation type="journal article" date="2014" name="Int. J. Syst. Evol. Microbiol.">
        <title>Complete genome sequence of Corynebacterium casei LMG S-19264T (=DSM 44701T), isolated from a smear-ripened cheese.</title>
        <authorList>
            <consortium name="US DOE Joint Genome Institute (JGI-PGF)"/>
            <person name="Walter F."/>
            <person name="Albersmeier A."/>
            <person name="Kalinowski J."/>
            <person name="Ruckert C."/>
        </authorList>
    </citation>
    <scope>NUCLEOTIDE SEQUENCE</scope>
    <source>
        <strain evidence="2">CGMCC 4.7201</strain>
    </source>
</reference>
<proteinExistence type="predicted"/>
<organism evidence="2 3">
    <name type="scientific">Wenjunlia tyrosinilytica</name>
    <dbReference type="NCBI Taxonomy" id="1544741"/>
    <lineage>
        <taxon>Bacteria</taxon>
        <taxon>Bacillati</taxon>
        <taxon>Actinomycetota</taxon>
        <taxon>Actinomycetes</taxon>
        <taxon>Kitasatosporales</taxon>
        <taxon>Streptomycetaceae</taxon>
        <taxon>Wenjunlia</taxon>
    </lineage>
</organism>
<keyword evidence="3" id="KW-1185">Reference proteome</keyword>
<keyword evidence="1" id="KW-1133">Transmembrane helix</keyword>
<dbReference type="EMBL" id="BMMS01000015">
    <property type="protein sequence ID" value="GGO90999.1"/>
    <property type="molecule type" value="Genomic_DNA"/>
</dbReference>
<feature type="transmembrane region" description="Helical" evidence="1">
    <location>
        <begin position="90"/>
        <end position="110"/>
    </location>
</feature>
<feature type="transmembrane region" description="Helical" evidence="1">
    <location>
        <begin position="186"/>
        <end position="204"/>
    </location>
</feature>
<sequence length="258" mass="29139">MANEGWFERQVVETGRLPLFCLLCAFIVGFGGIRLSVRMIRAQVRWWPGNVNPGGLHIHHVVFGVVFMLIGGVAVFAVHEPSTVVKSVLAGFFGIGAALVLDEFALILHLRDVYWMEHGRTSVDAVFVAVAVVGLVLMGFRPVGFVDWNDYRRDPSLGTALFLLAFVLIELVFGIITLLKGKLWTGLIGLFFVPLLFVGVVRLSRPNAPWARWRYKKKPRKLARAERREARWREPTIRAKVRVQEFLSGRHDLPDNEP</sequence>
<evidence type="ECO:0000256" key="1">
    <source>
        <dbReference type="SAM" id="Phobius"/>
    </source>
</evidence>
<dbReference type="Proteomes" id="UP000641932">
    <property type="component" value="Unassembled WGS sequence"/>
</dbReference>
<feature type="transmembrane region" description="Helical" evidence="1">
    <location>
        <begin position="122"/>
        <end position="140"/>
    </location>
</feature>
<feature type="transmembrane region" description="Helical" evidence="1">
    <location>
        <begin position="17"/>
        <end position="37"/>
    </location>
</feature>
<evidence type="ECO:0000313" key="3">
    <source>
        <dbReference type="Proteomes" id="UP000641932"/>
    </source>
</evidence>
<name>A0A918DZC4_9ACTN</name>
<comment type="caution">
    <text evidence="2">The sequence shown here is derived from an EMBL/GenBank/DDBJ whole genome shotgun (WGS) entry which is preliminary data.</text>
</comment>
<feature type="transmembrane region" description="Helical" evidence="1">
    <location>
        <begin position="58"/>
        <end position="78"/>
    </location>
</feature>
<accession>A0A918DZC4</accession>
<evidence type="ECO:0000313" key="2">
    <source>
        <dbReference type="EMBL" id="GGO90999.1"/>
    </source>
</evidence>
<dbReference type="AlphaFoldDB" id="A0A918DZC4"/>
<dbReference type="RefSeq" id="WP_189132891.1">
    <property type="nucleotide sequence ID" value="NZ_BMMS01000015.1"/>
</dbReference>
<keyword evidence="1" id="KW-0472">Membrane</keyword>